<dbReference type="Pfam" id="PF00239">
    <property type="entry name" value="Resolvase"/>
    <property type="match status" value="1"/>
</dbReference>
<dbReference type="InterPro" id="IPR006119">
    <property type="entry name" value="Resolv_N"/>
</dbReference>
<dbReference type="PANTHER" id="PTHR30461:SF2">
    <property type="entry name" value="SERINE RECOMBINASE PINE-RELATED"/>
    <property type="match status" value="1"/>
</dbReference>
<evidence type="ECO:0000313" key="6">
    <source>
        <dbReference type="Proteomes" id="UP000664702"/>
    </source>
</evidence>
<gene>
    <name evidence="5" type="ORF">J4G43_024020</name>
    <name evidence="4" type="ORF">J4G43_26045</name>
</gene>
<feature type="domain" description="Resolvase/invertase-type recombinase catalytic" evidence="3">
    <location>
        <begin position="1"/>
        <end position="117"/>
    </location>
</feature>
<accession>A0A939MAI5</accession>
<dbReference type="AlphaFoldDB" id="A0A939MAI5"/>
<dbReference type="InterPro" id="IPR050639">
    <property type="entry name" value="SSR_resolvase"/>
</dbReference>
<keyword evidence="2" id="KW-0233">DNA recombination</keyword>
<reference evidence="4" key="1">
    <citation type="submission" date="2021-03" db="EMBL/GenBank/DDBJ databases">
        <title>Whole Genome Sequence of Bradyrhizobium sp. Strain 144S4.</title>
        <authorList>
            <person name="Bromfield E.S.P."/>
            <person name="Cloutier S."/>
        </authorList>
    </citation>
    <scope>NUCLEOTIDE SEQUENCE [LARGE SCALE GENOMIC DNA]</scope>
    <source>
        <strain evidence="4">144S4</strain>
    </source>
</reference>
<dbReference type="Gene3D" id="3.40.50.1390">
    <property type="entry name" value="Resolvase, N-terminal catalytic domain"/>
    <property type="match status" value="1"/>
</dbReference>
<dbReference type="GO" id="GO:0000150">
    <property type="term" value="F:DNA strand exchange activity"/>
    <property type="evidence" value="ECO:0007669"/>
    <property type="project" value="InterPro"/>
</dbReference>
<dbReference type="SUPFAM" id="SSF53041">
    <property type="entry name" value="Resolvase-like"/>
    <property type="match status" value="1"/>
</dbReference>
<evidence type="ECO:0000259" key="3">
    <source>
        <dbReference type="SMART" id="SM00857"/>
    </source>
</evidence>
<organism evidence="4">
    <name type="scientific">Bradyrhizobium barranii subsp. barranii</name>
    <dbReference type="NCBI Taxonomy" id="2823807"/>
    <lineage>
        <taxon>Bacteria</taxon>
        <taxon>Pseudomonadati</taxon>
        <taxon>Pseudomonadota</taxon>
        <taxon>Alphaproteobacteria</taxon>
        <taxon>Hyphomicrobiales</taxon>
        <taxon>Nitrobacteraceae</taxon>
        <taxon>Bradyrhizobium</taxon>
        <taxon>Bradyrhizobium barranii</taxon>
    </lineage>
</organism>
<name>A0A939MAI5_9BRAD</name>
<dbReference type="Proteomes" id="UP000664702">
    <property type="component" value="Chromosome"/>
</dbReference>
<dbReference type="RefSeq" id="WP_208089399.1">
    <property type="nucleotide sequence ID" value="NZ_CP086136.1"/>
</dbReference>
<dbReference type="GO" id="GO:0003677">
    <property type="term" value="F:DNA binding"/>
    <property type="evidence" value="ECO:0007669"/>
    <property type="project" value="UniProtKB-KW"/>
</dbReference>
<dbReference type="EMBL" id="CP086136">
    <property type="protein sequence ID" value="UEM17556.1"/>
    <property type="molecule type" value="Genomic_DNA"/>
</dbReference>
<proteinExistence type="predicted"/>
<reference evidence="5 6" key="2">
    <citation type="journal article" date="2022" name="Int. J. Syst. Evol. Microbiol.">
        <title>Strains of Bradyrhizobium barranii sp. nov. associated with legumes native to Canada are symbionts of soybeans and belong to different subspecies (subsp. barranii subsp. nov. and subsp. apii subsp. nov.) and symbiovars (sv. glycinearum and sv. septentrionale).</title>
        <authorList>
            <person name="Bromfield E.S.P."/>
            <person name="Cloutier S."/>
            <person name="Wasai-Hara S."/>
            <person name="Minamisawa K."/>
        </authorList>
    </citation>
    <scope>NUCLEOTIDE SEQUENCE [LARGE SCALE GENOMIC DNA]</scope>
    <source>
        <strain evidence="5 6">144S4</strain>
    </source>
</reference>
<evidence type="ECO:0000313" key="5">
    <source>
        <dbReference type="EMBL" id="UEM17556.1"/>
    </source>
</evidence>
<keyword evidence="1" id="KW-0238">DNA-binding</keyword>
<evidence type="ECO:0000256" key="1">
    <source>
        <dbReference type="ARBA" id="ARBA00023125"/>
    </source>
</evidence>
<sequence length="192" mass="20424">MAAFAAAEGYEVVETFVEIETGKGSDALETRPQLAAAVARATKAKGTVIVAKLDRLTRDVHFGSGLMARKIAFKVAEMPHADNFQLHLFLALAEQEREMISTRTKAALAACKARGVKLGAPKAGLNKAAAAAAFAESLREIVEPVMCQSSRQIAAHLNARGITTAEGSSWQSAQVIRLIGRLQPKEQLDVAA</sequence>
<evidence type="ECO:0000256" key="2">
    <source>
        <dbReference type="ARBA" id="ARBA00023172"/>
    </source>
</evidence>
<dbReference type="EMBL" id="JAGEMI010000001">
    <property type="protein sequence ID" value="MBO1864260.1"/>
    <property type="molecule type" value="Genomic_DNA"/>
</dbReference>
<dbReference type="KEGG" id="bban:J4G43_024020"/>
<evidence type="ECO:0000313" key="4">
    <source>
        <dbReference type="EMBL" id="MBO1864260.1"/>
    </source>
</evidence>
<dbReference type="InterPro" id="IPR036162">
    <property type="entry name" value="Resolvase-like_N_sf"/>
</dbReference>
<dbReference type="SMART" id="SM00857">
    <property type="entry name" value="Resolvase"/>
    <property type="match status" value="1"/>
</dbReference>
<protein>
    <submittedName>
        <fullName evidence="4">Recombinase family protein</fullName>
    </submittedName>
</protein>
<dbReference type="PANTHER" id="PTHR30461">
    <property type="entry name" value="DNA-INVERTASE FROM LAMBDOID PROPHAGE"/>
    <property type="match status" value="1"/>
</dbReference>